<protein>
    <recommendedName>
        <fullName evidence="4">Flagellum-specific ATP synthase</fullName>
        <ecNumber evidence="3">7.1.2.2</ecNumber>
    </recommendedName>
</protein>
<keyword evidence="9" id="KW-1005">Bacterial flagellum biogenesis</keyword>
<dbReference type="InterPro" id="IPR005714">
    <property type="entry name" value="ATPase_T3SS_FliI/YscN"/>
</dbReference>
<keyword evidence="10" id="KW-0067">ATP-binding</keyword>
<dbReference type="GO" id="GO:0030257">
    <property type="term" value="C:type III protein secretion system complex"/>
    <property type="evidence" value="ECO:0007669"/>
    <property type="project" value="InterPro"/>
</dbReference>
<evidence type="ECO:0000313" key="18">
    <source>
        <dbReference type="EMBL" id="XCC57289.1"/>
    </source>
</evidence>
<proteinExistence type="inferred from homology"/>
<organism evidence="18">
    <name type="scientific">Polynucleobacter sp. UK-FUSCHL-C3</name>
    <dbReference type="NCBI Taxonomy" id="2955208"/>
    <lineage>
        <taxon>Bacteria</taxon>
        <taxon>Pseudomonadati</taxon>
        <taxon>Pseudomonadota</taxon>
        <taxon>Betaproteobacteria</taxon>
        <taxon>Burkholderiales</taxon>
        <taxon>Burkholderiaceae</taxon>
        <taxon>Polynucleobacter</taxon>
    </lineage>
</organism>
<comment type="similarity">
    <text evidence="2">Belongs to the ATPase alpha/beta chains family.</text>
</comment>
<dbReference type="Pfam" id="PF00006">
    <property type="entry name" value="ATP-synt_ab"/>
    <property type="match status" value="1"/>
</dbReference>
<dbReference type="SUPFAM" id="SSF52540">
    <property type="entry name" value="P-loop containing nucleoside triphosphate hydrolases"/>
    <property type="match status" value="1"/>
</dbReference>
<dbReference type="InterPro" id="IPR003593">
    <property type="entry name" value="AAA+_ATPase"/>
</dbReference>
<evidence type="ECO:0000256" key="12">
    <source>
        <dbReference type="ARBA" id="ARBA00022967"/>
    </source>
</evidence>
<keyword evidence="11" id="KW-0653">Protein transport</keyword>
<evidence type="ECO:0000256" key="16">
    <source>
        <dbReference type="ARBA" id="ARBA00034006"/>
    </source>
</evidence>
<keyword evidence="5" id="KW-0813">Transport</keyword>
<dbReference type="EMBL" id="CP099959">
    <property type="protein sequence ID" value="XCC57289.1"/>
    <property type="molecule type" value="Genomic_DNA"/>
</dbReference>
<evidence type="ECO:0000256" key="5">
    <source>
        <dbReference type="ARBA" id="ARBA00022448"/>
    </source>
</evidence>
<dbReference type="InterPro" id="IPR027417">
    <property type="entry name" value="P-loop_NTPase"/>
</dbReference>
<dbReference type="InterPro" id="IPR040627">
    <property type="entry name" value="T3SS_ATPase_C"/>
</dbReference>
<keyword evidence="13" id="KW-0406">Ion transport</keyword>
<evidence type="ECO:0000256" key="3">
    <source>
        <dbReference type="ARBA" id="ARBA00012473"/>
    </source>
</evidence>
<keyword evidence="7" id="KW-0547">Nucleotide-binding</keyword>
<dbReference type="GO" id="GO:0030254">
    <property type="term" value="P:protein secretion by the type III secretion system"/>
    <property type="evidence" value="ECO:0007669"/>
    <property type="project" value="InterPro"/>
</dbReference>
<keyword evidence="12" id="KW-1278">Translocase</keyword>
<reference evidence="18" key="1">
    <citation type="submission" date="2022-06" db="EMBL/GenBank/DDBJ databases">
        <title>New Polynucleobacter species.</title>
        <authorList>
            <person name="Hahn M.W."/>
        </authorList>
    </citation>
    <scope>NUCLEOTIDE SEQUENCE</scope>
    <source>
        <strain evidence="18">UK-FUSCHL-C3</strain>
    </source>
</reference>
<dbReference type="InterPro" id="IPR000194">
    <property type="entry name" value="ATPase_F1/V1/A1_a/bsu_nucl-bd"/>
</dbReference>
<evidence type="ECO:0000256" key="15">
    <source>
        <dbReference type="ARBA" id="ARBA00023310"/>
    </source>
</evidence>
<keyword evidence="15" id="KW-0066">ATP synthesis</keyword>
<evidence type="ECO:0000256" key="11">
    <source>
        <dbReference type="ARBA" id="ARBA00022927"/>
    </source>
</evidence>
<sequence>MSLQLTEFASQLHLQGEILKEAPRSIREGKLKRVSGIVLEVEGLPMSIGSGATIVSQAGDLSFDAECIGFNGGITYLMPIDTVEGIAPGALVYPAKTPVDYGKGYITKSVIEPLPIGEELLGRVVDGLGRPIDGKGSGSNKLIAQIQRSINPLDRTPIHEPLDTGIRAINGLLTVGRGQRVGIFAGSGVGKSVLLGMLARNCVADVIVIGLVGERGREVREFCEDTLGPESFGRAVVVAAPADASPLARSKGASYATDVATWFRDQGKHVVLIVDSLTRYAMALREIGLSLGEAPVARGYPPSVFARMPELVERVGNGANPNGSITAFYTVLLEGDDTNDPVADTARGILDGHFFLSRELADSGHYPAIDIEKSISRVMPKVSSREHLMSARRVKQLYSRYMRGRDLVSMGAYVAGSDPELDAALQSWPKIKEFLQQDSEFSVGLESTLQELESIAPSEISPNVPSPAMQNIRRI</sequence>
<dbReference type="Pfam" id="PF18269">
    <property type="entry name" value="T3SS_ATPase_C"/>
    <property type="match status" value="1"/>
</dbReference>
<dbReference type="AlphaFoldDB" id="A0AAU8A0W7"/>
<dbReference type="Gene3D" id="3.40.50.12240">
    <property type="match status" value="1"/>
</dbReference>
<evidence type="ECO:0000256" key="14">
    <source>
        <dbReference type="ARBA" id="ARBA00023225"/>
    </source>
</evidence>
<dbReference type="GO" id="GO:0008564">
    <property type="term" value="F:protein-exporting ATPase activity"/>
    <property type="evidence" value="ECO:0007669"/>
    <property type="project" value="UniProtKB-EC"/>
</dbReference>
<keyword evidence="6" id="KW-0963">Cytoplasm</keyword>
<dbReference type="SMART" id="SM00382">
    <property type="entry name" value="AAA"/>
    <property type="match status" value="1"/>
</dbReference>
<evidence type="ECO:0000256" key="9">
    <source>
        <dbReference type="ARBA" id="ARBA00022795"/>
    </source>
</evidence>
<dbReference type="GO" id="GO:0016887">
    <property type="term" value="F:ATP hydrolysis activity"/>
    <property type="evidence" value="ECO:0007669"/>
    <property type="project" value="InterPro"/>
</dbReference>
<keyword evidence="14" id="KW-1006">Bacterial flagellum protein export</keyword>
<dbReference type="GO" id="GO:0005524">
    <property type="term" value="F:ATP binding"/>
    <property type="evidence" value="ECO:0007669"/>
    <property type="project" value="UniProtKB-KW"/>
</dbReference>
<dbReference type="GO" id="GO:0005737">
    <property type="term" value="C:cytoplasm"/>
    <property type="evidence" value="ECO:0007669"/>
    <property type="project" value="UniProtKB-SubCell"/>
</dbReference>
<evidence type="ECO:0000256" key="1">
    <source>
        <dbReference type="ARBA" id="ARBA00004496"/>
    </source>
</evidence>
<comment type="subcellular location">
    <subcellularLocation>
        <location evidence="1">Cytoplasm</location>
    </subcellularLocation>
</comment>
<dbReference type="PANTHER" id="PTHR15184">
    <property type="entry name" value="ATP SYNTHASE"/>
    <property type="match status" value="1"/>
</dbReference>
<dbReference type="PROSITE" id="PS00152">
    <property type="entry name" value="ATPASE_ALPHA_BETA"/>
    <property type="match status" value="1"/>
</dbReference>
<dbReference type="RefSeq" id="WP_353438319.1">
    <property type="nucleotide sequence ID" value="NZ_CP099959.1"/>
</dbReference>
<dbReference type="GO" id="GO:0046933">
    <property type="term" value="F:proton-transporting ATP synthase activity, rotational mechanism"/>
    <property type="evidence" value="ECO:0007669"/>
    <property type="project" value="TreeGrafter"/>
</dbReference>
<evidence type="ECO:0000256" key="8">
    <source>
        <dbReference type="ARBA" id="ARBA00022781"/>
    </source>
</evidence>
<evidence type="ECO:0000256" key="13">
    <source>
        <dbReference type="ARBA" id="ARBA00023065"/>
    </source>
</evidence>
<name>A0AAU8A0W7_9BURK</name>
<feature type="domain" description="AAA+ ATPase" evidence="17">
    <location>
        <begin position="177"/>
        <end position="360"/>
    </location>
</feature>
<evidence type="ECO:0000256" key="10">
    <source>
        <dbReference type="ARBA" id="ARBA00022840"/>
    </source>
</evidence>
<dbReference type="EC" id="7.1.2.2" evidence="3"/>
<dbReference type="InterPro" id="IPR020003">
    <property type="entry name" value="ATPase_a/bsu_AS"/>
</dbReference>
<evidence type="ECO:0000256" key="6">
    <source>
        <dbReference type="ARBA" id="ARBA00022490"/>
    </source>
</evidence>
<evidence type="ECO:0000256" key="2">
    <source>
        <dbReference type="ARBA" id="ARBA00008936"/>
    </source>
</evidence>
<dbReference type="NCBIfam" id="TIGR01026">
    <property type="entry name" value="fliI_yscN"/>
    <property type="match status" value="1"/>
</dbReference>
<dbReference type="FunFam" id="3.40.50.12240:FF:000002">
    <property type="entry name" value="Flagellum-specific ATP synthase FliI"/>
    <property type="match status" value="1"/>
</dbReference>
<dbReference type="GO" id="GO:0044781">
    <property type="term" value="P:bacterial-type flagellum organization"/>
    <property type="evidence" value="ECO:0007669"/>
    <property type="project" value="UniProtKB-KW"/>
</dbReference>
<keyword evidence="8" id="KW-0375">Hydrogen ion transport</keyword>
<dbReference type="CDD" id="cd01136">
    <property type="entry name" value="ATPase_flagellum-secretory_path_III"/>
    <property type="match status" value="1"/>
</dbReference>
<gene>
    <name evidence="18" type="ORF">NKE59_07270</name>
</gene>
<evidence type="ECO:0000259" key="17">
    <source>
        <dbReference type="SMART" id="SM00382"/>
    </source>
</evidence>
<accession>A0AAU8A0W7</accession>
<evidence type="ECO:0000256" key="7">
    <source>
        <dbReference type="ARBA" id="ARBA00022741"/>
    </source>
</evidence>
<dbReference type="PANTHER" id="PTHR15184:SF81">
    <property type="entry name" value="FLAGELLUM-SPECIFIC ATP SYNTHASE"/>
    <property type="match status" value="1"/>
</dbReference>
<dbReference type="InterPro" id="IPR050053">
    <property type="entry name" value="ATPase_alpha/beta_chains"/>
</dbReference>
<evidence type="ECO:0000256" key="4">
    <source>
        <dbReference type="ARBA" id="ARBA00020580"/>
    </source>
</evidence>
<comment type="catalytic activity">
    <reaction evidence="16">
        <text>ATP + H2O + cellular proteinSide 1 = ADP + phosphate + cellular proteinSide 2.</text>
        <dbReference type="EC" id="7.4.2.8"/>
    </reaction>
</comment>